<evidence type="ECO:0000313" key="2">
    <source>
        <dbReference type="Proteomes" id="UP001162992"/>
    </source>
</evidence>
<accession>A0ACC2DHZ2</accession>
<comment type="caution">
    <text evidence="1">The sequence shown here is derived from an EMBL/GenBank/DDBJ whole genome shotgun (WGS) entry which is preliminary data.</text>
</comment>
<gene>
    <name evidence="1" type="ORF">O6H91_06G118300</name>
</gene>
<organism evidence="1 2">
    <name type="scientific">Diphasiastrum complanatum</name>
    <name type="common">Issler's clubmoss</name>
    <name type="synonym">Lycopodium complanatum</name>
    <dbReference type="NCBI Taxonomy" id="34168"/>
    <lineage>
        <taxon>Eukaryota</taxon>
        <taxon>Viridiplantae</taxon>
        <taxon>Streptophyta</taxon>
        <taxon>Embryophyta</taxon>
        <taxon>Tracheophyta</taxon>
        <taxon>Lycopodiopsida</taxon>
        <taxon>Lycopodiales</taxon>
        <taxon>Lycopodiaceae</taxon>
        <taxon>Lycopodioideae</taxon>
        <taxon>Diphasiastrum</taxon>
    </lineage>
</organism>
<dbReference type="EMBL" id="CM055097">
    <property type="protein sequence ID" value="KAJ7553916.1"/>
    <property type="molecule type" value="Genomic_DNA"/>
</dbReference>
<dbReference type="Proteomes" id="UP001162992">
    <property type="component" value="Chromosome 6"/>
</dbReference>
<sequence length="653" mass="73192">MAMEDDQLPSLPPIPPPLLPFPFPLPAASQLHSQFLTFRAQLPPTTLHFPAGAAAATVQSTHQPQTPTHLPAMPVSEVGNTVLASRSSPALATGMQFPSRKFYPAPGDAQTCYYSSYSAISSPNPAVAPGSQLFSESPESSLLDPQASPQASRQQGIIVSSEYSGRMRPEQEPFGGLPEAGGRTSSQAGRGGVYPLPLATHEEVLEDKQLFYDTFFKFHAFFDTQLTIPKVGDKDMDLHLLYSEVTAHGGLEQVVKFQKWKNILALNLPAVISSPSFFLRKHYSKLLHHYEQVYFFRIQGELVSPPDPLPSPSLIFPLLDNASRGFQAVKSLEPVKKRRRRRRRKLDPIEIVGVDPAESIGQTVTGAIEGKFEHGYLVTVVVGSEKLRGVLYHVPPNTAPQFASLPDFMSQIGSPLKAPDLPFGGILRKKRKPRLISKKDPNAPRLNRSGYNFFFAEQRSRLKNYRPEKHTDVTKIIGELWHGLTVEERMPYLQRGKKDKERYQKEKGLYLDKIQPQLRHEYVGKAFSLLLKDSMNDEPEELEQDVEQESGYGTASGHDYHVSLDTDAETGAYVLPQEETLQNQMFGDYVLEEQIEYNQEHEHPMLEQAKGDKEERDYASDDVQDDEGNYIVQTGASQKLSRYIHGQIDHSEE</sequence>
<reference evidence="2" key="1">
    <citation type="journal article" date="2024" name="Proc. Natl. Acad. Sci. U.S.A.">
        <title>Extraordinary preservation of gene collinearity over three hundred million years revealed in homosporous lycophytes.</title>
        <authorList>
            <person name="Li C."/>
            <person name="Wickell D."/>
            <person name="Kuo L.Y."/>
            <person name="Chen X."/>
            <person name="Nie B."/>
            <person name="Liao X."/>
            <person name="Peng D."/>
            <person name="Ji J."/>
            <person name="Jenkins J."/>
            <person name="Williams M."/>
            <person name="Shu S."/>
            <person name="Plott C."/>
            <person name="Barry K."/>
            <person name="Rajasekar S."/>
            <person name="Grimwood J."/>
            <person name="Han X."/>
            <person name="Sun S."/>
            <person name="Hou Z."/>
            <person name="He W."/>
            <person name="Dai G."/>
            <person name="Sun C."/>
            <person name="Schmutz J."/>
            <person name="Leebens-Mack J.H."/>
            <person name="Li F.W."/>
            <person name="Wang L."/>
        </authorList>
    </citation>
    <scope>NUCLEOTIDE SEQUENCE [LARGE SCALE GENOMIC DNA]</scope>
    <source>
        <strain evidence="2">cv. PW_Plant_1</strain>
    </source>
</reference>
<name>A0ACC2DHZ2_DIPCM</name>
<protein>
    <submittedName>
        <fullName evidence="1">Uncharacterized protein</fullName>
    </submittedName>
</protein>
<keyword evidence="2" id="KW-1185">Reference proteome</keyword>
<proteinExistence type="predicted"/>
<evidence type="ECO:0000313" key="1">
    <source>
        <dbReference type="EMBL" id="KAJ7553916.1"/>
    </source>
</evidence>